<comment type="caution">
    <text evidence="1">The sequence shown here is derived from an EMBL/GenBank/DDBJ whole genome shotgun (WGS) entry which is preliminary data.</text>
</comment>
<dbReference type="Proteomes" id="UP000289738">
    <property type="component" value="Chromosome A08"/>
</dbReference>
<keyword evidence="2" id="KW-1185">Reference proteome</keyword>
<accession>A0A445C1C6</accession>
<reference evidence="1 2" key="1">
    <citation type="submission" date="2019-01" db="EMBL/GenBank/DDBJ databases">
        <title>Sequencing of cultivated peanut Arachis hypogaea provides insights into genome evolution and oil improvement.</title>
        <authorList>
            <person name="Chen X."/>
        </authorList>
    </citation>
    <scope>NUCLEOTIDE SEQUENCE [LARGE SCALE GENOMIC DNA]</scope>
    <source>
        <strain evidence="2">cv. Fuhuasheng</strain>
        <tissue evidence="1">Leaves</tissue>
    </source>
</reference>
<evidence type="ECO:0008006" key="3">
    <source>
        <dbReference type="Google" id="ProtNLM"/>
    </source>
</evidence>
<name>A0A445C1C6_ARAHY</name>
<organism evidence="1 2">
    <name type="scientific">Arachis hypogaea</name>
    <name type="common">Peanut</name>
    <dbReference type="NCBI Taxonomy" id="3818"/>
    <lineage>
        <taxon>Eukaryota</taxon>
        <taxon>Viridiplantae</taxon>
        <taxon>Streptophyta</taxon>
        <taxon>Embryophyta</taxon>
        <taxon>Tracheophyta</taxon>
        <taxon>Spermatophyta</taxon>
        <taxon>Magnoliopsida</taxon>
        <taxon>eudicotyledons</taxon>
        <taxon>Gunneridae</taxon>
        <taxon>Pentapetalae</taxon>
        <taxon>rosids</taxon>
        <taxon>fabids</taxon>
        <taxon>Fabales</taxon>
        <taxon>Fabaceae</taxon>
        <taxon>Papilionoideae</taxon>
        <taxon>50 kb inversion clade</taxon>
        <taxon>dalbergioids sensu lato</taxon>
        <taxon>Dalbergieae</taxon>
        <taxon>Pterocarpus clade</taxon>
        <taxon>Arachis</taxon>
    </lineage>
</organism>
<proteinExistence type="predicted"/>
<protein>
    <recommendedName>
        <fullName evidence="3">Disease resistance protein</fullName>
    </recommendedName>
</protein>
<dbReference type="AlphaFoldDB" id="A0A445C1C6"/>
<dbReference type="SUPFAM" id="SSF52058">
    <property type="entry name" value="L domain-like"/>
    <property type="match status" value="1"/>
</dbReference>
<gene>
    <name evidence="1" type="ORF">Ahy_A08g040995</name>
</gene>
<evidence type="ECO:0000313" key="2">
    <source>
        <dbReference type="Proteomes" id="UP000289738"/>
    </source>
</evidence>
<evidence type="ECO:0000313" key="1">
    <source>
        <dbReference type="EMBL" id="RYR44710.1"/>
    </source>
</evidence>
<sequence length="72" mass="8372">MDLKGCPMETLPCMSQYYELIEIDLSCSSSIIQVWHGKKFLQKLKYLYLSKCPRLKQIPDLSEAPNLEILHV</sequence>
<dbReference type="InterPro" id="IPR032675">
    <property type="entry name" value="LRR_dom_sf"/>
</dbReference>
<dbReference type="Gene3D" id="3.80.10.10">
    <property type="entry name" value="Ribonuclease Inhibitor"/>
    <property type="match status" value="1"/>
</dbReference>
<dbReference type="EMBL" id="SDMP01000008">
    <property type="protein sequence ID" value="RYR44710.1"/>
    <property type="molecule type" value="Genomic_DNA"/>
</dbReference>